<keyword evidence="2" id="KW-1185">Reference proteome</keyword>
<organism evidence="1 2">
    <name type="scientific">Lasius platythorax</name>
    <dbReference type="NCBI Taxonomy" id="488582"/>
    <lineage>
        <taxon>Eukaryota</taxon>
        <taxon>Metazoa</taxon>
        <taxon>Ecdysozoa</taxon>
        <taxon>Arthropoda</taxon>
        <taxon>Hexapoda</taxon>
        <taxon>Insecta</taxon>
        <taxon>Pterygota</taxon>
        <taxon>Neoptera</taxon>
        <taxon>Endopterygota</taxon>
        <taxon>Hymenoptera</taxon>
        <taxon>Apocrita</taxon>
        <taxon>Aculeata</taxon>
        <taxon>Formicoidea</taxon>
        <taxon>Formicidae</taxon>
        <taxon>Formicinae</taxon>
        <taxon>Lasius</taxon>
        <taxon>Lasius</taxon>
    </lineage>
</organism>
<name>A0AAV2N5F4_9HYME</name>
<protein>
    <submittedName>
        <fullName evidence="1">Uncharacterized protein</fullName>
    </submittedName>
</protein>
<evidence type="ECO:0000313" key="1">
    <source>
        <dbReference type="EMBL" id="CAL1674821.1"/>
    </source>
</evidence>
<gene>
    <name evidence="1" type="ORF">LPLAT_LOCUS1367</name>
</gene>
<proteinExistence type="predicted"/>
<evidence type="ECO:0000313" key="2">
    <source>
        <dbReference type="Proteomes" id="UP001497644"/>
    </source>
</evidence>
<reference evidence="1" key="1">
    <citation type="submission" date="2024-04" db="EMBL/GenBank/DDBJ databases">
        <authorList>
            <consortium name="Molecular Ecology Group"/>
        </authorList>
    </citation>
    <scope>NUCLEOTIDE SEQUENCE</scope>
</reference>
<accession>A0AAV2N5F4</accession>
<dbReference type="AlphaFoldDB" id="A0AAV2N5F4"/>
<dbReference type="Proteomes" id="UP001497644">
    <property type="component" value="Chromosome 10"/>
</dbReference>
<dbReference type="EMBL" id="OZ034833">
    <property type="protein sequence ID" value="CAL1674821.1"/>
    <property type="molecule type" value="Genomic_DNA"/>
</dbReference>
<sequence>MVCRSSSQFQLSNYLPMIVTRGDDIDLWISIVASRSCRDGGSGSSANFSPASLLTQIRNRVVTSRVVQRVSVTSTLGNFENELCVRRHTISCSVKRVIGQSPPESLSSIDSTCAVVYIIDVRRDASTPAT</sequence>